<evidence type="ECO:0000313" key="3">
    <source>
        <dbReference type="EMBL" id="EDV39721.1"/>
    </source>
</evidence>
<dbReference type="SMART" id="SM00595">
    <property type="entry name" value="MADF"/>
    <property type="match status" value="1"/>
</dbReference>
<evidence type="ECO:0000313" key="4">
    <source>
        <dbReference type="Proteomes" id="UP000007801"/>
    </source>
</evidence>
<accession>B3M6A1</accession>
<feature type="domain" description="MADF" evidence="2">
    <location>
        <begin position="7"/>
        <end position="94"/>
    </location>
</feature>
<dbReference type="InParanoid" id="B3M6A1"/>
<dbReference type="EMBL" id="CH902618">
    <property type="protein sequence ID" value="EDV39721.1"/>
    <property type="molecule type" value="Genomic_DNA"/>
</dbReference>
<sequence>MSDFDSRLIELVRANPKLYERGLRSTPYNAQKKQKTEIWGSIATSLNTNASTCIAHWNNLMTKLRHELAKEKAGGNGSDWNLLPQLRFVKHSHHHHRIQHRTEDVAQRSPKPESVVGDVHDEDDQLQEAMDEQLPGTTVATAVVSVSAPTSVPVRAELMKRIEALLEGLGQDNRIKAEKRILAYLCKCNLSALNEEPIDNIVI</sequence>
<dbReference type="GO" id="GO:0005634">
    <property type="term" value="C:nucleus"/>
    <property type="evidence" value="ECO:0007669"/>
    <property type="project" value="TreeGrafter"/>
</dbReference>
<dbReference type="GO" id="GO:0006357">
    <property type="term" value="P:regulation of transcription by RNA polymerase II"/>
    <property type="evidence" value="ECO:0007669"/>
    <property type="project" value="TreeGrafter"/>
</dbReference>
<dbReference type="PANTHER" id="PTHR12243">
    <property type="entry name" value="MADF DOMAIN TRANSCRIPTION FACTOR"/>
    <property type="match status" value="1"/>
</dbReference>
<keyword evidence="4" id="KW-1185">Reference proteome</keyword>
<dbReference type="GeneID" id="6493036"/>
<feature type="region of interest" description="Disordered" evidence="1">
    <location>
        <begin position="93"/>
        <end position="118"/>
    </location>
</feature>
<dbReference type="InterPro" id="IPR039353">
    <property type="entry name" value="TF_Adf1"/>
</dbReference>
<dbReference type="OMA" id="AYLCKCN"/>
<dbReference type="FunCoup" id="B3M6A1">
    <property type="interactions" value="47"/>
</dbReference>
<dbReference type="InterPro" id="IPR006578">
    <property type="entry name" value="MADF-dom"/>
</dbReference>
<proteinExistence type="predicted"/>
<dbReference type="Proteomes" id="UP000007801">
    <property type="component" value="Unassembled WGS sequence"/>
</dbReference>
<dbReference type="Pfam" id="PF10545">
    <property type="entry name" value="MADF_DNA_bdg"/>
    <property type="match status" value="1"/>
</dbReference>
<protein>
    <recommendedName>
        <fullName evidence="2">MADF domain-containing protein</fullName>
    </recommendedName>
</protein>
<evidence type="ECO:0000256" key="1">
    <source>
        <dbReference type="SAM" id="MobiDB-lite"/>
    </source>
</evidence>
<reference evidence="3 4" key="1">
    <citation type="journal article" date="2007" name="Nature">
        <title>Evolution of genes and genomes on the Drosophila phylogeny.</title>
        <authorList>
            <consortium name="Drosophila 12 Genomes Consortium"/>
            <person name="Clark A.G."/>
            <person name="Eisen M.B."/>
            <person name="Smith D.R."/>
            <person name="Bergman C.M."/>
            <person name="Oliver B."/>
            <person name="Markow T.A."/>
            <person name="Kaufman T.C."/>
            <person name="Kellis M."/>
            <person name="Gelbart W."/>
            <person name="Iyer V.N."/>
            <person name="Pollard D.A."/>
            <person name="Sackton T.B."/>
            <person name="Larracuente A.M."/>
            <person name="Singh N.D."/>
            <person name="Abad J.P."/>
            <person name="Abt D.N."/>
            <person name="Adryan B."/>
            <person name="Aguade M."/>
            <person name="Akashi H."/>
            <person name="Anderson W.W."/>
            <person name="Aquadro C.F."/>
            <person name="Ardell D.H."/>
            <person name="Arguello R."/>
            <person name="Artieri C.G."/>
            <person name="Barbash D.A."/>
            <person name="Barker D."/>
            <person name="Barsanti P."/>
            <person name="Batterham P."/>
            <person name="Batzoglou S."/>
            <person name="Begun D."/>
            <person name="Bhutkar A."/>
            <person name="Blanco E."/>
            <person name="Bosak S.A."/>
            <person name="Bradley R.K."/>
            <person name="Brand A.D."/>
            <person name="Brent M.R."/>
            <person name="Brooks A.N."/>
            <person name="Brown R.H."/>
            <person name="Butlin R.K."/>
            <person name="Caggese C."/>
            <person name="Calvi B.R."/>
            <person name="Bernardo de Carvalho A."/>
            <person name="Caspi A."/>
            <person name="Castrezana S."/>
            <person name="Celniker S.E."/>
            <person name="Chang J.L."/>
            <person name="Chapple C."/>
            <person name="Chatterji S."/>
            <person name="Chinwalla A."/>
            <person name="Civetta A."/>
            <person name="Clifton S.W."/>
            <person name="Comeron J.M."/>
            <person name="Costello J.C."/>
            <person name="Coyne J.A."/>
            <person name="Daub J."/>
            <person name="David R.G."/>
            <person name="Delcher A.L."/>
            <person name="Delehaunty K."/>
            <person name="Do C.B."/>
            <person name="Ebling H."/>
            <person name="Edwards K."/>
            <person name="Eickbush T."/>
            <person name="Evans J.D."/>
            <person name="Filipski A."/>
            <person name="Findeiss S."/>
            <person name="Freyhult E."/>
            <person name="Fulton L."/>
            <person name="Fulton R."/>
            <person name="Garcia A.C."/>
            <person name="Gardiner A."/>
            <person name="Garfield D.A."/>
            <person name="Garvin B.E."/>
            <person name="Gibson G."/>
            <person name="Gilbert D."/>
            <person name="Gnerre S."/>
            <person name="Godfrey J."/>
            <person name="Good R."/>
            <person name="Gotea V."/>
            <person name="Gravely B."/>
            <person name="Greenberg A.J."/>
            <person name="Griffiths-Jones S."/>
            <person name="Gross S."/>
            <person name="Guigo R."/>
            <person name="Gustafson E.A."/>
            <person name="Haerty W."/>
            <person name="Hahn M.W."/>
            <person name="Halligan D.L."/>
            <person name="Halpern A.L."/>
            <person name="Halter G.M."/>
            <person name="Han M.V."/>
            <person name="Heger A."/>
            <person name="Hillier L."/>
            <person name="Hinrichs A.S."/>
            <person name="Holmes I."/>
            <person name="Hoskins R.A."/>
            <person name="Hubisz M.J."/>
            <person name="Hultmark D."/>
            <person name="Huntley M.A."/>
            <person name="Jaffe D.B."/>
            <person name="Jagadeeshan S."/>
            <person name="Jeck W.R."/>
            <person name="Johnson J."/>
            <person name="Jones C.D."/>
            <person name="Jordan W.C."/>
            <person name="Karpen G.H."/>
            <person name="Kataoka E."/>
            <person name="Keightley P.D."/>
            <person name="Kheradpour P."/>
            <person name="Kirkness E.F."/>
            <person name="Koerich L.B."/>
            <person name="Kristiansen K."/>
            <person name="Kudrna D."/>
            <person name="Kulathinal R.J."/>
            <person name="Kumar S."/>
            <person name="Kwok R."/>
            <person name="Lander E."/>
            <person name="Langley C.H."/>
            <person name="Lapoint R."/>
            <person name="Lazzaro B.P."/>
            <person name="Lee S.J."/>
            <person name="Levesque L."/>
            <person name="Li R."/>
            <person name="Lin C.F."/>
            <person name="Lin M.F."/>
            <person name="Lindblad-Toh K."/>
            <person name="Llopart A."/>
            <person name="Long M."/>
            <person name="Low L."/>
            <person name="Lozovsky E."/>
            <person name="Lu J."/>
            <person name="Luo M."/>
            <person name="Machado C.A."/>
            <person name="Makalowski W."/>
            <person name="Marzo M."/>
            <person name="Matsuda M."/>
            <person name="Matzkin L."/>
            <person name="McAllister B."/>
            <person name="McBride C.S."/>
            <person name="McKernan B."/>
            <person name="McKernan K."/>
            <person name="Mendez-Lago M."/>
            <person name="Minx P."/>
            <person name="Mollenhauer M.U."/>
            <person name="Montooth K."/>
            <person name="Mount S.M."/>
            <person name="Mu X."/>
            <person name="Myers E."/>
            <person name="Negre B."/>
            <person name="Newfeld S."/>
            <person name="Nielsen R."/>
            <person name="Noor M.A."/>
            <person name="O'Grady P."/>
            <person name="Pachter L."/>
            <person name="Papaceit M."/>
            <person name="Parisi M.J."/>
            <person name="Parisi M."/>
            <person name="Parts L."/>
            <person name="Pedersen J.S."/>
            <person name="Pesole G."/>
            <person name="Phillippy A.M."/>
            <person name="Ponting C.P."/>
            <person name="Pop M."/>
            <person name="Porcelli D."/>
            <person name="Powell J.R."/>
            <person name="Prohaska S."/>
            <person name="Pruitt K."/>
            <person name="Puig M."/>
            <person name="Quesneville H."/>
            <person name="Ram K.R."/>
            <person name="Rand D."/>
            <person name="Rasmussen M.D."/>
            <person name="Reed L.K."/>
            <person name="Reenan R."/>
            <person name="Reily A."/>
            <person name="Remington K.A."/>
            <person name="Rieger T.T."/>
            <person name="Ritchie M.G."/>
            <person name="Robin C."/>
            <person name="Rogers Y.H."/>
            <person name="Rohde C."/>
            <person name="Rozas J."/>
            <person name="Rubenfield M.J."/>
            <person name="Ruiz A."/>
            <person name="Russo S."/>
            <person name="Salzberg S.L."/>
            <person name="Sanchez-Gracia A."/>
            <person name="Saranga D.J."/>
            <person name="Sato H."/>
            <person name="Schaeffer S.W."/>
            <person name="Schatz M.C."/>
            <person name="Schlenke T."/>
            <person name="Schwartz R."/>
            <person name="Segarra C."/>
            <person name="Singh R.S."/>
            <person name="Sirot L."/>
            <person name="Sirota M."/>
            <person name="Sisneros N.B."/>
            <person name="Smith C.D."/>
            <person name="Smith T.F."/>
            <person name="Spieth J."/>
            <person name="Stage D.E."/>
            <person name="Stark A."/>
            <person name="Stephan W."/>
            <person name="Strausberg R.L."/>
            <person name="Strempel S."/>
            <person name="Sturgill D."/>
            <person name="Sutton G."/>
            <person name="Sutton G.G."/>
            <person name="Tao W."/>
            <person name="Teichmann S."/>
            <person name="Tobari Y.N."/>
            <person name="Tomimura Y."/>
            <person name="Tsolas J.M."/>
            <person name="Valente V.L."/>
            <person name="Venter E."/>
            <person name="Venter J.C."/>
            <person name="Vicario S."/>
            <person name="Vieira F.G."/>
            <person name="Vilella A.J."/>
            <person name="Villasante A."/>
            <person name="Walenz B."/>
            <person name="Wang J."/>
            <person name="Wasserman M."/>
            <person name="Watts T."/>
            <person name="Wilson D."/>
            <person name="Wilson R.K."/>
            <person name="Wing R.A."/>
            <person name="Wolfner M.F."/>
            <person name="Wong A."/>
            <person name="Wong G.K."/>
            <person name="Wu C.I."/>
            <person name="Wu G."/>
            <person name="Yamamoto D."/>
            <person name="Yang H.P."/>
            <person name="Yang S.P."/>
            <person name="Yorke J.A."/>
            <person name="Yoshida K."/>
            <person name="Zdobnov E."/>
            <person name="Zhang P."/>
            <person name="Zhang Y."/>
            <person name="Zimin A.V."/>
            <person name="Baldwin J."/>
            <person name="Abdouelleil A."/>
            <person name="Abdulkadir J."/>
            <person name="Abebe A."/>
            <person name="Abera B."/>
            <person name="Abreu J."/>
            <person name="Acer S.C."/>
            <person name="Aftuck L."/>
            <person name="Alexander A."/>
            <person name="An P."/>
            <person name="Anderson E."/>
            <person name="Anderson S."/>
            <person name="Arachi H."/>
            <person name="Azer M."/>
            <person name="Bachantsang P."/>
            <person name="Barry A."/>
            <person name="Bayul T."/>
            <person name="Berlin A."/>
            <person name="Bessette D."/>
            <person name="Bloom T."/>
            <person name="Blye J."/>
            <person name="Boguslavskiy L."/>
            <person name="Bonnet C."/>
            <person name="Boukhgalter B."/>
            <person name="Bourzgui I."/>
            <person name="Brown A."/>
            <person name="Cahill P."/>
            <person name="Channer S."/>
            <person name="Cheshatsang Y."/>
            <person name="Chuda L."/>
            <person name="Citroen M."/>
            <person name="Collymore A."/>
            <person name="Cooke P."/>
            <person name="Costello M."/>
            <person name="D'Aco K."/>
            <person name="Daza R."/>
            <person name="De Haan G."/>
            <person name="DeGray S."/>
            <person name="DeMaso C."/>
            <person name="Dhargay N."/>
            <person name="Dooley K."/>
            <person name="Dooley E."/>
            <person name="Doricent M."/>
            <person name="Dorje P."/>
            <person name="Dorjee K."/>
            <person name="Dupes A."/>
            <person name="Elong R."/>
            <person name="Falk J."/>
            <person name="Farina A."/>
            <person name="Faro S."/>
            <person name="Ferguson D."/>
            <person name="Fisher S."/>
            <person name="Foley C.D."/>
            <person name="Franke A."/>
            <person name="Friedrich D."/>
            <person name="Gadbois L."/>
            <person name="Gearin G."/>
            <person name="Gearin C.R."/>
            <person name="Giannoukos G."/>
            <person name="Goode T."/>
            <person name="Graham J."/>
            <person name="Grandbois E."/>
            <person name="Grewal S."/>
            <person name="Gyaltsen K."/>
            <person name="Hafez N."/>
            <person name="Hagos B."/>
            <person name="Hall J."/>
            <person name="Henson C."/>
            <person name="Hollinger A."/>
            <person name="Honan T."/>
            <person name="Huard M.D."/>
            <person name="Hughes L."/>
            <person name="Hurhula B."/>
            <person name="Husby M.E."/>
            <person name="Kamat A."/>
            <person name="Kanga B."/>
            <person name="Kashin S."/>
            <person name="Khazanovich D."/>
            <person name="Kisner P."/>
            <person name="Lance K."/>
            <person name="Lara M."/>
            <person name="Lee W."/>
            <person name="Lennon N."/>
            <person name="Letendre F."/>
            <person name="LeVine R."/>
            <person name="Lipovsky A."/>
            <person name="Liu X."/>
            <person name="Liu J."/>
            <person name="Liu S."/>
            <person name="Lokyitsang T."/>
            <person name="Lokyitsang Y."/>
            <person name="Lubonja R."/>
            <person name="Lui A."/>
            <person name="MacDonald P."/>
            <person name="Magnisalis V."/>
            <person name="Maru K."/>
            <person name="Matthews C."/>
            <person name="McCusker W."/>
            <person name="McDonough S."/>
            <person name="Mehta T."/>
            <person name="Meldrim J."/>
            <person name="Meneus L."/>
            <person name="Mihai O."/>
            <person name="Mihalev A."/>
            <person name="Mihova T."/>
            <person name="Mittelman R."/>
            <person name="Mlenga V."/>
            <person name="Montmayeur A."/>
            <person name="Mulrain L."/>
            <person name="Navidi A."/>
            <person name="Naylor J."/>
            <person name="Negash T."/>
            <person name="Nguyen T."/>
            <person name="Nguyen N."/>
            <person name="Nicol R."/>
            <person name="Norbu C."/>
            <person name="Norbu N."/>
            <person name="Novod N."/>
            <person name="O'Neill B."/>
            <person name="Osman S."/>
            <person name="Markiewicz E."/>
            <person name="Oyono O.L."/>
            <person name="Patti C."/>
            <person name="Phunkhang P."/>
            <person name="Pierre F."/>
            <person name="Priest M."/>
            <person name="Raghuraman S."/>
            <person name="Rege F."/>
            <person name="Reyes R."/>
            <person name="Rise C."/>
            <person name="Rogov P."/>
            <person name="Ross K."/>
            <person name="Ryan E."/>
            <person name="Settipalli S."/>
            <person name="Shea T."/>
            <person name="Sherpa N."/>
            <person name="Shi L."/>
            <person name="Shih D."/>
            <person name="Sparrow T."/>
            <person name="Spaulding J."/>
            <person name="Stalker J."/>
            <person name="Stange-Thomann N."/>
            <person name="Stavropoulos S."/>
            <person name="Stone C."/>
            <person name="Strader C."/>
            <person name="Tesfaye S."/>
            <person name="Thomson T."/>
            <person name="Thoulutsang Y."/>
            <person name="Thoulutsang D."/>
            <person name="Topham K."/>
            <person name="Topping I."/>
            <person name="Tsamla T."/>
            <person name="Vassiliev H."/>
            <person name="Vo A."/>
            <person name="Wangchuk T."/>
            <person name="Wangdi T."/>
            <person name="Weiand M."/>
            <person name="Wilkinson J."/>
            <person name="Wilson A."/>
            <person name="Yadav S."/>
            <person name="Young G."/>
            <person name="Yu Q."/>
            <person name="Zembek L."/>
            <person name="Zhong D."/>
            <person name="Zimmer A."/>
            <person name="Zwirko Z."/>
            <person name="Jaffe D.B."/>
            <person name="Alvarez P."/>
            <person name="Brockman W."/>
            <person name="Butler J."/>
            <person name="Chin C."/>
            <person name="Gnerre S."/>
            <person name="Grabherr M."/>
            <person name="Kleber M."/>
            <person name="Mauceli E."/>
            <person name="MacCallum I."/>
        </authorList>
    </citation>
    <scope>NUCLEOTIDE SEQUENCE [LARGE SCALE GENOMIC DNA]</scope>
    <source>
        <strain evidence="4">Tucson 14024-0371.13</strain>
    </source>
</reference>
<organism evidence="3 4">
    <name type="scientific">Drosophila ananassae</name>
    <name type="common">Fruit fly</name>
    <dbReference type="NCBI Taxonomy" id="7217"/>
    <lineage>
        <taxon>Eukaryota</taxon>
        <taxon>Metazoa</taxon>
        <taxon>Ecdysozoa</taxon>
        <taxon>Arthropoda</taxon>
        <taxon>Hexapoda</taxon>
        <taxon>Insecta</taxon>
        <taxon>Pterygota</taxon>
        <taxon>Neoptera</taxon>
        <taxon>Endopterygota</taxon>
        <taxon>Diptera</taxon>
        <taxon>Brachycera</taxon>
        <taxon>Muscomorpha</taxon>
        <taxon>Ephydroidea</taxon>
        <taxon>Drosophilidae</taxon>
        <taxon>Drosophila</taxon>
        <taxon>Sophophora</taxon>
    </lineage>
</organism>
<dbReference type="AlphaFoldDB" id="B3M6A1"/>
<dbReference type="HOGENOM" id="CLU_112606_0_0_1"/>
<dbReference type="PANTHER" id="PTHR12243:SF69">
    <property type="entry name" value="SI:CH73-59F11.3"/>
    <property type="match status" value="1"/>
</dbReference>
<dbReference type="eggNOG" id="ENOG502SCCI">
    <property type="taxonomic scope" value="Eukaryota"/>
</dbReference>
<dbReference type="PROSITE" id="PS51029">
    <property type="entry name" value="MADF"/>
    <property type="match status" value="1"/>
</dbReference>
<dbReference type="OrthoDB" id="10262320at2759"/>
<dbReference type="KEGG" id="dan:6493036"/>
<gene>
    <name evidence="3" type="primary">Dana\GF10162</name>
    <name evidence="3" type="synonym">dana_GLEANR_10118</name>
    <name evidence="3" type="ORF">GF10162</name>
</gene>
<dbReference type="PhylomeDB" id="B3M6A1"/>
<evidence type="ECO:0000259" key="2">
    <source>
        <dbReference type="PROSITE" id="PS51029"/>
    </source>
</evidence>
<name>B3M6A1_DROAN</name>
<dbReference type="GO" id="GO:0005667">
    <property type="term" value="C:transcription regulator complex"/>
    <property type="evidence" value="ECO:0007669"/>
    <property type="project" value="TreeGrafter"/>
</dbReference>